<comment type="caution">
    <text evidence="1">The sequence shown here is derived from an EMBL/GenBank/DDBJ whole genome shotgun (WGS) entry which is preliminary data.</text>
</comment>
<proteinExistence type="predicted"/>
<dbReference type="Pfam" id="PF17119">
    <property type="entry name" value="MMU163"/>
    <property type="match status" value="1"/>
</dbReference>
<dbReference type="AlphaFoldDB" id="A0AAV9NUY7"/>
<organism evidence="1 2">
    <name type="scientific">Saxophila tyrrhenica</name>
    <dbReference type="NCBI Taxonomy" id="1690608"/>
    <lineage>
        <taxon>Eukaryota</taxon>
        <taxon>Fungi</taxon>
        <taxon>Dikarya</taxon>
        <taxon>Ascomycota</taxon>
        <taxon>Pezizomycotina</taxon>
        <taxon>Dothideomycetes</taxon>
        <taxon>Dothideomycetidae</taxon>
        <taxon>Mycosphaerellales</taxon>
        <taxon>Extremaceae</taxon>
        <taxon>Saxophila</taxon>
    </lineage>
</organism>
<dbReference type="InterPro" id="IPR018790">
    <property type="entry name" value="DUF2358"/>
</dbReference>
<evidence type="ECO:0000313" key="1">
    <source>
        <dbReference type="EMBL" id="KAK5163575.1"/>
    </source>
</evidence>
<name>A0AAV9NUY7_9PEZI</name>
<dbReference type="PANTHER" id="PTHR31094:SF2">
    <property type="entry name" value="RIKEN CDNA 2310061I04 GENE"/>
    <property type="match status" value="1"/>
</dbReference>
<dbReference type="EMBL" id="JAVRRT010000024">
    <property type="protein sequence ID" value="KAK5163575.1"/>
    <property type="molecule type" value="Genomic_DNA"/>
</dbReference>
<evidence type="ECO:0000313" key="2">
    <source>
        <dbReference type="Proteomes" id="UP001337655"/>
    </source>
</evidence>
<keyword evidence="2" id="KW-1185">Reference proteome</keyword>
<dbReference type="GeneID" id="89931850"/>
<reference evidence="1 2" key="1">
    <citation type="submission" date="2023-08" db="EMBL/GenBank/DDBJ databases">
        <title>Black Yeasts Isolated from many extreme environments.</title>
        <authorList>
            <person name="Coleine C."/>
            <person name="Stajich J.E."/>
            <person name="Selbmann L."/>
        </authorList>
    </citation>
    <scope>NUCLEOTIDE SEQUENCE [LARGE SCALE GENOMIC DNA]</scope>
    <source>
        <strain evidence="1 2">CCFEE 5935</strain>
    </source>
</reference>
<dbReference type="InterPro" id="IPR031342">
    <property type="entry name" value="Mug163-like"/>
</dbReference>
<dbReference type="Proteomes" id="UP001337655">
    <property type="component" value="Unassembled WGS sequence"/>
</dbReference>
<protein>
    <submittedName>
        <fullName evidence="1">Uncharacterized protein</fullName>
    </submittedName>
</protein>
<dbReference type="RefSeq" id="XP_064654017.1">
    <property type="nucleotide sequence ID" value="XM_064807742.1"/>
</dbReference>
<accession>A0AAV9NUY7</accession>
<dbReference type="PANTHER" id="PTHR31094">
    <property type="entry name" value="RIKEN CDNA 2310061I04 GENE"/>
    <property type="match status" value="1"/>
</dbReference>
<sequence>MTPAGLMRTLLPRHFFQRTSPAAVNVGVARTAAQRNRPRCDPRCCMRDCRCFAQVHDIDKLNRDVYFISTPPRYNLPSEPPKGPDERTLQLGKTVRTLHERLPTLLQSPLPSDILSPNISLHLFPSTHPHLPTVSGRLAYVAALWTAPVAWGRVPLVGNVKLTILSERMVKNGGSSSPVGSRDEKLIVKWKTCGKTKARDGTGGAYRDQKIGSRDPVDKIRDFISGTTIASSKDNLNLSDETDGEFTGLFIFEFDKDGKILKHVIEHTEEGGRWDSMTRVVSVTDWLLGNLSGRKREERLPELAWCEERPTGWRIRIVDRSHRQ</sequence>
<gene>
    <name evidence="1" type="ORF">LTR77_010524</name>
</gene>